<dbReference type="PANTHER" id="PTHR41800:SF1">
    <property type="entry name" value="EXPRESSED PROTEIN"/>
    <property type="match status" value="1"/>
</dbReference>
<dbReference type="Proteomes" id="UP000292082">
    <property type="component" value="Unassembled WGS sequence"/>
</dbReference>
<keyword evidence="4" id="KW-1185">Reference proteome</keyword>
<feature type="compositionally biased region" description="Polar residues" evidence="1">
    <location>
        <begin position="59"/>
        <end position="70"/>
    </location>
</feature>
<keyword evidence="2" id="KW-0472">Membrane</keyword>
<organism evidence="3 4">
    <name type="scientific">Dichomitus squalens</name>
    <dbReference type="NCBI Taxonomy" id="114155"/>
    <lineage>
        <taxon>Eukaryota</taxon>
        <taxon>Fungi</taxon>
        <taxon>Dikarya</taxon>
        <taxon>Basidiomycota</taxon>
        <taxon>Agaricomycotina</taxon>
        <taxon>Agaricomycetes</taxon>
        <taxon>Polyporales</taxon>
        <taxon>Polyporaceae</taxon>
        <taxon>Dichomitus</taxon>
    </lineage>
</organism>
<dbReference type="PANTHER" id="PTHR41800">
    <property type="entry name" value="EXPRESSED PROTEIN"/>
    <property type="match status" value="1"/>
</dbReference>
<feature type="region of interest" description="Disordered" evidence="1">
    <location>
        <begin position="34"/>
        <end position="78"/>
    </location>
</feature>
<sequence length="78" mass="8752">MNTPQSMMLGWGSLIVAAGVSYYYAKQTIVERRQMQEAEGKRPSEKLDWRSRIERQERQASSTQGTSTAPASGVDTKK</sequence>
<evidence type="ECO:0000256" key="1">
    <source>
        <dbReference type="SAM" id="MobiDB-lite"/>
    </source>
</evidence>
<keyword evidence="2" id="KW-0812">Transmembrane</keyword>
<feature type="transmembrane region" description="Helical" evidence="2">
    <location>
        <begin position="6"/>
        <end position="25"/>
    </location>
</feature>
<name>A0A4V2K8J9_9APHY</name>
<dbReference type="InterPro" id="IPR031833">
    <property type="entry name" value="DUF4748"/>
</dbReference>
<dbReference type="EMBL" id="ML145105">
    <property type="protein sequence ID" value="TBU60348.1"/>
    <property type="molecule type" value="Genomic_DNA"/>
</dbReference>
<reference evidence="3 4" key="1">
    <citation type="submission" date="2019-01" db="EMBL/GenBank/DDBJ databases">
        <title>Draft genome sequences of three monokaryotic isolates of the white-rot basidiomycete fungus Dichomitus squalens.</title>
        <authorList>
            <consortium name="DOE Joint Genome Institute"/>
            <person name="Lopez S.C."/>
            <person name="Andreopoulos B."/>
            <person name="Pangilinan J."/>
            <person name="Lipzen A."/>
            <person name="Riley R."/>
            <person name="Ahrendt S."/>
            <person name="Ng V."/>
            <person name="Barry K."/>
            <person name="Daum C."/>
            <person name="Grigoriev I.V."/>
            <person name="Hilden K.S."/>
            <person name="Makela M.R."/>
            <person name="de Vries R.P."/>
        </authorList>
    </citation>
    <scope>NUCLEOTIDE SEQUENCE [LARGE SCALE GENOMIC DNA]</scope>
    <source>
        <strain evidence="3 4">CBS 464.89</strain>
    </source>
</reference>
<proteinExistence type="predicted"/>
<protein>
    <submittedName>
        <fullName evidence="3">Uncharacterized protein</fullName>
    </submittedName>
</protein>
<evidence type="ECO:0000256" key="2">
    <source>
        <dbReference type="SAM" id="Phobius"/>
    </source>
</evidence>
<dbReference type="AlphaFoldDB" id="A0A4V2K8J9"/>
<feature type="compositionally biased region" description="Basic and acidic residues" evidence="1">
    <location>
        <begin position="34"/>
        <end position="58"/>
    </location>
</feature>
<evidence type="ECO:0000313" key="4">
    <source>
        <dbReference type="Proteomes" id="UP000292082"/>
    </source>
</evidence>
<keyword evidence="2" id="KW-1133">Transmembrane helix</keyword>
<dbReference type="OMA" id="PAMDWRE"/>
<gene>
    <name evidence="3" type="ORF">BD310DRAFT_847619</name>
</gene>
<dbReference type="Pfam" id="PF15932">
    <property type="entry name" value="DUF4748"/>
    <property type="match status" value="1"/>
</dbReference>
<accession>A0A4V2K8J9</accession>
<evidence type="ECO:0000313" key="3">
    <source>
        <dbReference type="EMBL" id="TBU60348.1"/>
    </source>
</evidence>